<protein>
    <submittedName>
        <fullName evidence="7">Alpha-glucosidase SusB</fullName>
    </submittedName>
</protein>
<feature type="domain" description="Glycosyl-hydrolase 97 catalytic" evidence="4">
    <location>
        <begin position="296"/>
        <end position="454"/>
    </location>
</feature>
<dbReference type="InterPro" id="IPR029486">
    <property type="entry name" value="GH97_N"/>
</dbReference>
<dbReference type="InterPro" id="IPR019563">
    <property type="entry name" value="GH97_catalytic"/>
</dbReference>
<dbReference type="GO" id="GO:0016798">
    <property type="term" value="F:hydrolase activity, acting on glycosyl bonds"/>
    <property type="evidence" value="ECO:0007669"/>
    <property type="project" value="UniProtKB-KW"/>
</dbReference>
<dbReference type="Gene3D" id="2.60.40.1180">
    <property type="entry name" value="Golgi alpha-mannosidase II"/>
    <property type="match status" value="1"/>
</dbReference>
<gene>
    <name evidence="7" type="ORF">ABI_01490</name>
</gene>
<feature type="domain" description="Glycosyl-hydrolase 97 C-terminal oligomerisation" evidence="6">
    <location>
        <begin position="560"/>
        <end position="650"/>
    </location>
</feature>
<dbReference type="OrthoDB" id="57532at2"/>
<evidence type="ECO:0000259" key="4">
    <source>
        <dbReference type="Pfam" id="PF10566"/>
    </source>
</evidence>
<dbReference type="Gene3D" id="3.20.20.70">
    <property type="entry name" value="Aldolase class I"/>
    <property type="match status" value="1"/>
</dbReference>
<dbReference type="RefSeq" id="WP_006270882.1">
    <property type="nucleotide sequence ID" value="NZ_GL883077.1"/>
</dbReference>
<keyword evidence="8" id="KW-1185">Reference proteome</keyword>
<dbReference type="SUPFAM" id="SSF51445">
    <property type="entry name" value="(Trans)glycosidases"/>
    <property type="match status" value="1"/>
</dbReference>
<keyword evidence="3" id="KW-0732">Signal</keyword>
<feature type="domain" description="Glycosyl-hydrolase 97 N-terminal" evidence="5">
    <location>
        <begin position="26"/>
        <end position="278"/>
    </location>
</feature>
<dbReference type="Proteomes" id="UP000006512">
    <property type="component" value="Unassembled WGS sequence"/>
</dbReference>
<reference evidence="8" key="1">
    <citation type="submission" date="2011-03" db="EMBL/GenBank/DDBJ databases">
        <title>Draft genome sequence of Brevundimonas diminuta.</title>
        <authorList>
            <person name="Brown P.J.B."/>
            <person name="Buechlein A."/>
            <person name="Hemmerich C."/>
            <person name="Brun Y.V."/>
        </authorList>
    </citation>
    <scope>NUCLEOTIDE SEQUENCE [LARGE SCALE GENOMIC DNA]</scope>
    <source>
        <strain evidence="8">C19</strain>
    </source>
</reference>
<dbReference type="PANTHER" id="PTHR35803:SF2">
    <property type="entry name" value="RETAINING ALPHA-GALACTOSIDASE"/>
    <property type="match status" value="1"/>
</dbReference>
<evidence type="ECO:0000256" key="1">
    <source>
        <dbReference type="ARBA" id="ARBA00022801"/>
    </source>
</evidence>
<dbReference type="InterPro" id="IPR013785">
    <property type="entry name" value="Aldolase_TIM"/>
</dbReference>
<dbReference type="InterPro" id="IPR029483">
    <property type="entry name" value="GH97_C"/>
</dbReference>
<feature type="chain" id="PRO_5003314128" evidence="3">
    <location>
        <begin position="20"/>
        <end position="661"/>
    </location>
</feature>
<dbReference type="Gene3D" id="2.70.98.10">
    <property type="match status" value="1"/>
</dbReference>
<evidence type="ECO:0000259" key="6">
    <source>
        <dbReference type="Pfam" id="PF14509"/>
    </source>
</evidence>
<dbReference type="eggNOG" id="COG4948">
    <property type="taxonomic scope" value="Bacteria"/>
</dbReference>
<dbReference type="HOGENOM" id="CLU_011166_0_0_5"/>
<dbReference type="Pfam" id="PF14508">
    <property type="entry name" value="GH97_N"/>
    <property type="match status" value="1"/>
</dbReference>
<dbReference type="GO" id="GO:0030246">
    <property type="term" value="F:carbohydrate binding"/>
    <property type="evidence" value="ECO:0007669"/>
    <property type="project" value="InterPro"/>
</dbReference>
<dbReference type="InterPro" id="IPR014718">
    <property type="entry name" value="GH-type_carb-bd"/>
</dbReference>
<dbReference type="InterPro" id="IPR013780">
    <property type="entry name" value="Glyco_hydro_b"/>
</dbReference>
<dbReference type="InterPro" id="IPR052720">
    <property type="entry name" value="Glycosyl_hydrolase_97"/>
</dbReference>
<dbReference type="InterPro" id="IPR017853">
    <property type="entry name" value="GH"/>
</dbReference>
<evidence type="ECO:0000256" key="3">
    <source>
        <dbReference type="SAM" id="SignalP"/>
    </source>
</evidence>
<evidence type="ECO:0000256" key="2">
    <source>
        <dbReference type="ARBA" id="ARBA00023295"/>
    </source>
</evidence>
<keyword evidence="1" id="KW-0378">Hydrolase</keyword>
<dbReference type="STRING" id="715226.ABI_01490"/>
<dbReference type="PANTHER" id="PTHR35803">
    <property type="entry name" value="GLUCAN 1,4-ALPHA-GLUCOSIDASE SUSB-RELATED"/>
    <property type="match status" value="1"/>
</dbReference>
<proteinExistence type="predicted"/>
<evidence type="ECO:0000313" key="8">
    <source>
        <dbReference type="Proteomes" id="UP000006512"/>
    </source>
</evidence>
<dbReference type="EMBL" id="GL883077">
    <property type="protein sequence ID" value="EGF91719.1"/>
    <property type="molecule type" value="Genomic_DNA"/>
</dbReference>
<accession>F4QI81</accession>
<feature type="signal peptide" evidence="3">
    <location>
        <begin position="1"/>
        <end position="19"/>
    </location>
</feature>
<keyword evidence="2" id="KW-0326">Glycosidase</keyword>
<dbReference type="Pfam" id="PF10566">
    <property type="entry name" value="Glyco_hydro_97"/>
    <property type="match status" value="1"/>
</dbReference>
<dbReference type="Pfam" id="PF14509">
    <property type="entry name" value="GH97_C"/>
    <property type="match status" value="1"/>
</dbReference>
<evidence type="ECO:0000259" key="5">
    <source>
        <dbReference type="Pfam" id="PF14508"/>
    </source>
</evidence>
<name>F4QI81_9CAUL</name>
<dbReference type="AlphaFoldDB" id="F4QI81"/>
<organism evidence="7 8">
    <name type="scientific">Asticcacaulis biprosthecium C19</name>
    <dbReference type="NCBI Taxonomy" id="715226"/>
    <lineage>
        <taxon>Bacteria</taxon>
        <taxon>Pseudomonadati</taxon>
        <taxon>Pseudomonadota</taxon>
        <taxon>Alphaproteobacteria</taxon>
        <taxon>Caulobacterales</taxon>
        <taxon>Caulobacteraceae</taxon>
        <taxon>Asticcacaulis</taxon>
    </lineage>
</organism>
<sequence>MFRSLIAASFLLAAGSAQAEIWTADSPDGEIRVTIDKAGEGLPKYSVAFSGKALIVPSELGLRTDVAGFGAKGFTVETVTTRMVDETYRIVAGKSATAPDRYNEVALTFKEGGSRTLGVIFRVYDEGVAFRYILENFDTFGIYGERTEFAFADDYGCWGLNIGKFHNAHEGEFDPVKASLIRDHNLFDSPLVCETGEAAFALAEADIEHYPAGFYNRAGDNKLGVAVRLPPRLDSDSIKPYVAKFGPGDVKTPWRVIMVGDSPRDLVESNLIATLGAPSRVKYTSWIKPGKSAWDWWNGFRAPVANPGINTETYKAYVDFAAEMGLDYILIDEGWYVGSSTRPKPGSDVTKPIAAVDLPAIIKYARDRKVRVMVWLQWEQLNWQMDEALAAYEQWGVAGIKVDFMDRSDQDMVDYFHKILGKAADHHLLVDLHGAYAPAGLTRTYPNYITQEGVLGAEYNKWTTRITATHNVTLPYTRMILGPIDYTPGGFGNRTPETFEIVENHPVTMTTRGHGIAMYVVYDSPLVMVSDAPQAYKKADGQGNIVWEDGVDFIQAVPTTWDETRVLQGEIGQFIVTARRKGDVWYIGAMTNEQARTVEVPLDFLGGGVEAKVWQDGSAPTALVVSTQAVGKGDRLVLRLAGSGGATAILKPVKPVKKKRK</sequence>
<evidence type="ECO:0000313" key="7">
    <source>
        <dbReference type="EMBL" id="EGF91719.1"/>
    </source>
</evidence>